<accession>A0ABW9A9E3</accession>
<dbReference type="Proteomes" id="UP001629246">
    <property type="component" value="Unassembled WGS sequence"/>
</dbReference>
<dbReference type="InterPro" id="IPR021332">
    <property type="entry name" value="DUF2944"/>
</dbReference>
<dbReference type="Pfam" id="PF11161">
    <property type="entry name" value="DUF2944"/>
    <property type="match status" value="1"/>
</dbReference>
<dbReference type="RefSeq" id="WP_408156945.1">
    <property type="nucleotide sequence ID" value="NZ_JAQQFM010000004.1"/>
</dbReference>
<proteinExistence type="predicted"/>
<reference evidence="1 2" key="1">
    <citation type="journal article" date="2024" name="Chem. Sci.">
        <title>Discovery of megapolipeptins by genome mining of a Burkholderiales bacteria collection.</title>
        <authorList>
            <person name="Paulo B.S."/>
            <person name="Recchia M.J.J."/>
            <person name="Lee S."/>
            <person name="Fergusson C.H."/>
            <person name="Romanowski S.B."/>
            <person name="Hernandez A."/>
            <person name="Krull N."/>
            <person name="Liu D.Y."/>
            <person name="Cavanagh H."/>
            <person name="Bos A."/>
            <person name="Gray C.A."/>
            <person name="Murphy B.T."/>
            <person name="Linington R.G."/>
            <person name="Eustaquio A.S."/>
        </authorList>
    </citation>
    <scope>NUCLEOTIDE SEQUENCE [LARGE SCALE GENOMIC DNA]</scope>
    <source>
        <strain evidence="1 2">RL21-008-BIB-A</strain>
    </source>
</reference>
<sequence length="207" mass="23654">MDEIVRQAMAKWPNVPHCFGWLRLDARGAWRMRDERAQLLNLAGERIVHPALLGFICRNYVQDEQGRWYFQNGPQRVYVDLELTPYIVRNNPGEMLSLQTGEALDRVDAAWMDEEGRLYLSGGEKFAALDDRDLTDMLPLLSIDGMPAGDEALLAWLEAADENPSASGGRLQIRWREQLVDVTRVKRDQLAIRFGFDPLPRESTPAE</sequence>
<protein>
    <submittedName>
        <fullName evidence="1">DUF2946 family protein</fullName>
    </submittedName>
</protein>
<comment type="caution">
    <text evidence="1">The sequence shown here is derived from an EMBL/GenBank/DDBJ whole genome shotgun (WGS) entry which is preliminary data.</text>
</comment>
<name>A0ABW9A9E3_9BURK</name>
<evidence type="ECO:0000313" key="1">
    <source>
        <dbReference type="EMBL" id="MFL9924358.1"/>
    </source>
</evidence>
<organism evidence="1 2">
    <name type="scientific">Herbaspirillum lusitanum</name>
    <dbReference type="NCBI Taxonomy" id="213312"/>
    <lineage>
        <taxon>Bacteria</taxon>
        <taxon>Pseudomonadati</taxon>
        <taxon>Pseudomonadota</taxon>
        <taxon>Betaproteobacteria</taxon>
        <taxon>Burkholderiales</taxon>
        <taxon>Oxalobacteraceae</taxon>
        <taxon>Herbaspirillum</taxon>
    </lineage>
</organism>
<gene>
    <name evidence="1" type="ORF">PQR62_08785</name>
</gene>
<dbReference type="EMBL" id="JAQQFM010000004">
    <property type="protein sequence ID" value="MFL9924358.1"/>
    <property type="molecule type" value="Genomic_DNA"/>
</dbReference>
<keyword evidence="2" id="KW-1185">Reference proteome</keyword>
<evidence type="ECO:0000313" key="2">
    <source>
        <dbReference type="Proteomes" id="UP001629246"/>
    </source>
</evidence>